<dbReference type="InterPro" id="IPR036736">
    <property type="entry name" value="ACP-like_sf"/>
</dbReference>
<dbReference type="SUPFAM" id="SSF52777">
    <property type="entry name" value="CoA-dependent acyltransferases"/>
    <property type="match status" value="2"/>
</dbReference>
<dbReference type="InterPro" id="IPR000873">
    <property type="entry name" value="AMP-dep_synth/lig_dom"/>
</dbReference>
<dbReference type="SMART" id="SM00824">
    <property type="entry name" value="PKS_TE"/>
    <property type="match status" value="1"/>
</dbReference>
<dbReference type="Pfam" id="PF00975">
    <property type="entry name" value="Thioesterase"/>
    <property type="match status" value="1"/>
</dbReference>
<evidence type="ECO:0000313" key="5">
    <source>
        <dbReference type="Proteomes" id="UP001185984"/>
    </source>
</evidence>
<dbReference type="SUPFAM" id="SSF53474">
    <property type="entry name" value="alpha/beta-Hydrolases"/>
    <property type="match status" value="1"/>
</dbReference>
<dbReference type="EMBL" id="JAPTHD010000015">
    <property type="protein sequence ID" value="MDV5825673.1"/>
    <property type="molecule type" value="Genomic_DNA"/>
</dbReference>
<keyword evidence="1" id="KW-0596">Phosphopantetheine</keyword>
<dbReference type="Gene3D" id="2.30.38.10">
    <property type="entry name" value="Luciferase, Domain 3"/>
    <property type="match status" value="1"/>
</dbReference>
<dbReference type="PROSITE" id="PS00455">
    <property type="entry name" value="AMP_BINDING"/>
    <property type="match status" value="1"/>
</dbReference>
<proteinExistence type="predicted"/>
<dbReference type="NCBIfam" id="TIGR01733">
    <property type="entry name" value="AA-adenyl-dom"/>
    <property type="match status" value="1"/>
</dbReference>
<dbReference type="InterPro" id="IPR001242">
    <property type="entry name" value="Condensation_dom"/>
</dbReference>
<dbReference type="InterPro" id="IPR023213">
    <property type="entry name" value="CAT-like_dom_sf"/>
</dbReference>
<dbReference type="InterPro" id="IPR025110">
    <property type="entry name" value="AMP-bd_C"/>
</dbReference>
<evidence type="ECO:0000256" key="1">
    <source>
        <dbReference type="ARBA" id="ARBA00022450"/>
    </source>
</evidence>
<dbReference type="Gene3D" id="3.40.50.1820">
    <property type="entry name" value="alpha/beta hydrolase"/>
    <property type="match status" value="1"/>
</dbReference>
<dbReference type="InterPro" id="IPR020802">
    <property type="entry name" value="TesA-like"/>
</dbReference>
<accession>A0ABU4A1L2</accession>
<dbReference type="InterPro" id="IPR020806">
    <property type="entry name" value="PKS_PP-bd"/>
</dbReference>
<dbReference type="InterPro" id="IPR001031">
    <property type="entry name" value="Thioesterase"/>
</dbReference>
<dbReference type="InterPro" id="IPR010071">
    <property type="entry name" value="AA_adenyl_dom"/>
</dbReference>
<dbReference type="Gene3D" id="3.30.559.10">
    <property type="entry name" value="Chloramphenicol acetyltransferase-like domain"/>
    <property type="match status" value="1"/>
</dbReference>
<dbReference type="Pfam" id="PF00501">
    <property type="entry name" value="AMP-binding"/>
    <property type="match status" value="1"/>
</dbReference>
<dbReference type="RefSeq" id="WP_317518041.1">
    <property type="nucleotide sequence ID" value="NZ_JAPTHD010000015.1"/>
</dbReference>
<dbReference type="CDD" id="cd17646">
    <property type="entry name" value="A_NRPS_AB3403-like"/>
    <property type="match status" value="1"/>
</dbReference>
<dbReference type="Pfam" id="PF00550">
    <property type="entry name" value="PP-binding"/>
    <property type="match status" value="1"/>
</dbReference>
<dbReference type="InterPro" id="IPR009081">
    <property type="entry name" value="PP-bd_ACP"/>
</dbReference>
<dbReference type="PANTHER" id="PTHR45527">
    <property type="entry name" value="NONRIBOSOMAL PEPTIDE SYNTHETASE"/>
    <property type="match status" value="1"/>
</dbReference>
<evidence type="ECO:0000313" key="4">
    <source>
        <dbReference type="EMBL" id="MDV5825673.1"/>
    </source>
</evidence>
<dbReference type="Pfam" id="PF00668">
    <property type="entry name" value="Condensation"/>
    <property type="match status" value="1"/>
</dbReference>
<dbReference type="PROSITE" id="PS50075">
    <property type="entry name" value="CARRIER"/>
    <property type="match status" value="1"/>
</dbReference>
<dbReference type="InterPro" id="IPR029058">
    <property type="entry name" value="AB_hydrolase_fold"/>
</dbReference>
<dbReference type="Gene3D" id="3.40.50.980">
    <property type="match status" value="2"/>
</dbReference>
<evidence type="ECO:0000256" key="2">
    <source>
        <dbReference type="ARBA" id="ARBA00022553"/>
    </source>
</evidence>
<dbReference type="InterPro" id="IPR045851">
    <property type="entry name" value="AMP-bd_C_sf"/>
</dbReference>
<gene>
    <name evidence="4" type="ORF">O0R41_18880</name>
</gene>
<organism evidence="4 5">
    <name type="scientific">Sphingobium naphthae</name>
    <dbReference type="NCBI Taxonomy" id="1886786"/>
    <lineage>
        <taxon>Bacteria</taxon>
        <taxon>Pseudomonadati</taxon>
        <taxon>Pseudomonadota</taxon>
        <taxon>Alphaproteobacteria</taxon>
        <taxon>Sphingomonadales</taxon>
        <taxon>Sphingomonadaceae</taxon>
        <taxon>Sphingobium</taxon>
    </lineage>
</organism>
<keyword evidence="5" id="KW-1185">Reference proteome</keyword>
<keyword evidence="2" id="KW-0597">Phosphoprotein</keyword>
<evidence type="ECO:0000259" key="3">
    <source>
        <dbReference type="PROSITE" id="PS50075"/>
    </source>
</evidence>
<dbReference type="Pfam" id="PF13193">
    <property type="entry name" value="AMP-binding_C"/>
    <property type="match status" value="1"/>
</dbReference>
<name>A0ABU4A1L2_9SPHN</name>
<dbReference type="SUPFAM" id="SSF56801">
    <property type="entry name" value="Acetyl-CoA synthetase-like"/>
    <property type="match status" value="1"/>
</dbReference>
<protein>
    <submittedName>
        <fullName evidence="4">Amino acid adenylation domain-containing protein</fullName>
    </submittedName>
</protein>
<dbReference type="SMART" id="SM00823">
    <property type="entry name" value="PKS_PP"/>
    <property type="match status" value="1"/>
</dbReference>
<dbReference type="Gene3D" id="3.30.300.30">
    <property type="match status" value="1"/>
</dbReference>
<dbReference type="Proteomes" id="UP001185984">
    <property type="component" value="Unassembled WGS sequence"/>
</dbReference>
<reference evidence="5" key="1">
    <citation type="journal article" date="2022" name="J Environ Chem Eng">
        <title>Biodegradation of petroleum oil using a constructed nonpathogenic and heavy metal-tolerant bacterial consortium isolated from marine sponges.</title>
        <authorList>
            <person name="Dechsakulwatana C."/>
            <person name="Rungsihiranrut A."/>
            <person name="Muangchinda C."/>
            <person name="Ningthoujam R."/>
            <person name="Klankeo P."/>
            <person name="Pinyakong O."/>
        </authorList>
    </citation>
    <scope>NUCLEOTIDE SEQUENCE [LARGE SCALE GENOMIC DNA]</scope>
    <source>
        <strain evidence="5">MO2-4</strain>
    </source>
</reference>
<comment type="caution">
    <text evidence="4">The sequence shown here is derived from an EMBL/GenBank/DDBJ whole genome shotgun (WGS) entry which is preliminary data.</text>
</comment>
<dbReference type="InterPro" id="IPR020845">
    <property type="entry name" value="AMP-binding_CS"/>
</dbReference>
<sequence length="1288" mass="138812">MTGGETAPLTEAQLGLWYAQRLDPANPIFNTGQYIDLKGPLDLNAFQAVVDQVGEEAQALALRFTEGAGGASQQVDQSRRPRLAIIDLRAERDPQAAALDAIEKDMARAVDPVVDPLAGQALYRLADEHHIWAQRVHHLVNDGYGMVLLTNRVAELYGAACGARPAGRPFTSIEQLWAEDAAYVASAARTQDATWWHEYLAGIDDVVGMAPGRALSARSFHRHERAMEAETRTALLALAKETGINWPDALTALVGAYCRRFTGTSELLIGVPHMGRFGSVSARVPAMVMNVLPIRVAPDEDGPIADYIAALSGTLTEARKHGRYRSEQLRRDLGLIGGTKRLYGPLVNVQPYDRPPRFHGLDATLHVTGTGPVEDINFTFRGDAVQGVTLEIDANPNLYTQAEVAAHGERLAIFLANAVRADTLSAVPTATPQEARRELEAFNATAHPLPDTSLAALIEDAMRAFPDRPALSFGSETWDYAELDRRSRALALDLRERGVGAEAIVAVALPRSLELVVALVAILRAGGAYLPIDLDHPPARIATILAQAAPMLILAQDDPAELYGDRLFSPSHWSQGRGESLSPPSATDPAYVIFTSGSTGDPKGVVITHRAIVNRLLWMQSQYGIGSQDVILQKTPVTFDVSVWEFFLPLISGARLVVAPPGAHRDPRAIAGLIRDHGVTALHFVPSMLALFLDAPDSAGMQVTRVFCSGEELSPDLRDHFHRRMRAQLHNLYGPTEAAVDVSYWPADAGDASRPVPIGHAVWNTRLLVLDDRLRPAPPGIVGRLFLGGVQLARGYLGREDLTAQRFIPDPFAPGERLYDTGDLGKRRSDGAILFLGRADDQVKIRGLRIELGEIEAAIVASGLTRAQAVIAREGRLIAYVTPSPDYGADKLRHFLTARLPDYMVPAALMELEALPVTANGKLDRKALPRPVLGERDGEGPATPTEQLIADLYAEILKLDAPPSRRADFFALGGDSLSAVRLTLRLSERMGRDPGLAALFEWPDIAGLAAHVDAMEDGGDAGTGPLITLRRVSEEAMPPLFLIHPAGGLCWGYRTLAMALSPARTVFGLQSPALDPDAPPPASIDALAREYARRVSEAWPHGPCHLAGWSVGGILAQAVAAELRAMGREVGLVALLDAYPAECWRDAPEPTQAQALRALLAIAGHDPDAYPHLATRAAVTAFLRAGDSPLGSLPARTLDGVVRTVLDTNRLVRGHHHRAFDGTLTHIRAANDHKDRPELTADLWRAHAALVDGVAVPFLHSEMTGAAVSALIAPILSQRMAAREAVPA</sequence>
<dbReference type="Gene3D" id="3.30.559.30">
    <property type="entry name" value="Nonribosomal peptide synthetase, condensation domain"/>
    <property type="match status" value="1"/>
</dbReference>
<dbReference type="SUPFAM" id="SSF47336">
    <property type="entry name" value="ACP-like"/>
    <property type="match status" value="1"/>
</dbReference>
<feature type="domain" description="Carrier" evidence="3">
    <location>
        <begin position="940"/>
        <end position="1016"/>
    </location>
</feature>
<dbReference type="PANTHER" id="PTHR45527:SF1">
    <property type="entry name" value="FATTY ACID SYNTHASE"/>
    <property type="match status" value="1"/>
</dbReference>